<dbReference type="FunFam" id="1.20.81.30:FF:000001">
    <property type="entry name" value="Type II secretion system protein F"/>
    <property type="match status" value="1"/>
</dbReference>
<dbReference type="RefSeq" id="WP_052835651.1">
    <property type="nucleotide sequence ID" value="NZ_CDRZ01000270.1"/>
</dbReference>
<keyword evidence="6 8" id="KW-1133">Transmembrane helix</keyword>
<gene>
    <name evidence="10" type="ORF">SSCH_700002</name>
</gene>
<organism evidence="10 11">
    <name type="scientific">Syntrophaceticus schinkii</name>
    <dbReference type="NCBI Taxonomy" id="499207"/>
    <lineage>
        <taxon>Bacteria</taxon>
        <taxon>Bacillati</taxon>
        <taxon>Bacillota</taxon>
        <taxon>Clostridia</taxon>
        <taxon>Thermoanaerobacterales</taxon>
        <taxon>Thermoanaerobacterales Family III. Incertae Sedis</taxon>
        <taxon>Syntrophaceticus</taxon>
    </lineage>
</organism>
<feature type="transmembrane region" description="Helical" evidence="8">
    <location>
        <begin position="222"/>
        <end position="240"/>
    </location>
</feature>
<reference evidence="11" key="1">
    <citation type="submission" date="2015-01" db="EMBL/GenBank/DDBJ databases">
        <authorList>
            <person name="Manzoor Shahid"/>
            <person name="Zubair Saima"/>
        </authorList>
    </citation>
    <scope>NUCLEOTIDE SEQUENCE [LARGE SCALE GENOMIC DNA]</scope>
    <source>
        <strain evidence="11">Sp3</strain>
    </source>
</reference>
<evidence type="ECO:0000256" key="8">
    <source>
        <dbReference type="SAM" id="Phobius"/>
    </source>
</evidence>
<keyword evidence="3" id="KW-1003">Cell membrane</keyword>
<dbReference type="AlphaFoldDB" id="A0A0B7MQN4"/>
<dbReference type="Gene3D" id="1.20.81.30">
    <property type="entry name" value="Type II secretion system (T2SS), domain F"/>
    <property type="match status" value="1"/>
</dbReference>
<dbReference type="PRINTS" id="PR00812">
    <property type="entry name" value="BCTERIALGSPF"/>
</dbReference>
<comment type="subcellular location">
    <subcellularLocation>
        <location evidence="1">Cell inner membrane</location>
        <topology evidence="1">Multi-pass membrane protein</topology>
    </subcellularLocation>
</comment>
<evidence type="ECO:0000256" key="1">
    <source>
        <dbReference type="ARBA" id="ARBA00004429"/>
    </source>
</evidence>
<sequence>MMGLYFYEVVDRMGRSGSGQMAADDEMIVAEKLRDMGLTVLDINKVRQSSLSTLFKRKPKVGIGDLALFSRQLQTLLEAGIPLTRGLYTLSNQVANRGFSEVLGEIAQHVDTGMSFSDSLSNYPEIFPSLFVNMIRSGEISGNLDEILKQLAEQMEREKSLRDNIKSATFYPIVVLCFALLVVIGMLVGVVPVFMKFFPPDMVLPLPTRIIVGISNSVRHYWYLYIIVTIAIVYGVRYYLQTPSGSRSWDQVRFKLPAFGPLLYRTVMARFTRVMSTLLAGGQY</sequence>
<feature type="transmembrane region" description="Helical" evidence="8">
    <location>
        <begin position="169"/>
        <end position="195"/>
    </location>
</feature>
<evidence type="ECO:0000256" key="6">
    <source>
        <dbReference type="ARBA" id="ARBA00022989"/>
    </source>
</evidence>
<dbReference type="GO" id="GO:0005886">
    <property type="term" value="C:plasma membrane"/>
    <property type="evidence" value="ECO:0007669"/>
    <property type="project" value="UniProtKB-SubCell"/>
</dbReference>
<keyword evidence="4" id="KW-0997">Cell inner membrane</keyword>
<name>A0A0B7MQN4_9FIRM</name>
<dbReference type="Pfam" id="PF00482">
    <property type="entry name" value="T2SSF"/>
    <property type="match status" value="1"/>
</dbReference>
<dbReference type="InterPro" id="IPR003004">
    <property type="entry name" value="GspF/PilC"/>
</dbReference>
<evidence type="ECO:0000313" key="11">
    <source>
        <dbReference type="Proteomes" id="UP000046155"/>
    </source>
</evidence>
<dbReference type="PANTHER" id="PTHR30012">
    <property type="entry name" value="GENERAL SECRETION PATHWAY PROTEIN"/>
    <property type="match status" value="1"/>
</dbReference>
<evidence type="ECO:0000256" key="4">
    <source>
        <dbReference type="ARBA" id="ARBA00022519"/>
    </source>
</evidence>
<keyword evidence="7 8" id="KW-0472">Membrane</keyword>
<keyword evidence="5 8" id="KW-0812">Transmembrane</keyword>
<dbReference type="OrthoDB" id="9805682at2"/>
<protein>
    <submittedName>
        <fullName evidence="10">Type II secretion system protein</fullName>
    </submittedName>
</protein>
<keyword evidence="11" id="KW-1185">Reference proteome</keyword>
<evidence type="ECO:0000256" key="2">
    <source>
        <dbReference type="ARBA" id="ARBA00005745"/>
    </source>
</evidence>
<evidence type="ECO:0000256" key="5">
    <source>
        <dbReference type="ARBA" id="ARBA00022692"/>
    </source>
</evidence>
<dbReference type="EMBL" id="CDRZ01000270">
    <property type="protein sequence ID" value="CEO90017.1"/>
    <property type="molecule type" value="Genomic_DNA"/>
</dbReference>
<dbReference type="Proteomes" id="UP000046155">
    <property type="component" value="Unassembled WGS sequence"/>
</dbReference>
<dbReference type="InterPro" id="IPR018076">
    <property type="entry name" value="T2SS_GspF_dom"/>
</dbReference>
<feature type="domain" description="Type II secretion system protein GspF" evidence="9">
    <location>
        <begin position="69"/>
        <end position="192"/>
    </location>
</feature>
<evidence type="ECO:0000259" key="9">
    <source>
        <dbReference type="Pfam" id="PF00482"/>
    </source>
</evidence>
<evidence type="ECO:0000256" key="7">
    <source>
        <dbReference type="ARBA" id="ARBA00023136"/>
    </source>
</evidence>
<evidence type="ECO:0000256" key="3">
    <source>
        <dbReference type="ARBA" id="ARBA00022475"/>
    </source>
</evidence>
<proteinExistence type="inferred from homology"/>
<evidence type="ECO:0000313" key="10">
    <source>
        <dbReference type="EMBL" id="CEO90017.1"/>
    </source>
</evidence>
<dbReference type="InterPro" id="IPR042094">
    <property type="entry name" value="T2SS_GspF_sf"/>
</dbReference>
<comment type="similarity">
    <text evidence="2">Belongs to the GSP F family.</text>
</comment>
<dbReference type="PANTHER" id="PTHR30012:SF0">
    <property type="entry name" value="TYPE II SECRETION SYSTEM PROTEIN F-RELATED"/>
    <property type="match status" value="1"/>
</dbReference>
<accession>A0A0B7MQN4</accession>